<organism evidence="2 3">
    <name type="scientific">Candidatus Falkowbacteria bacterium CG10_big_fil_rev_8_21_14_0_10_39_11</name>
    <dbReference type="NCBI Taxonomy" id="1974565"/>
    <lineage>
        <taxon>Bacteria</taxon>
        <taxon>Candidatus Falkowiibacteriota</taxon>
    </lineage>
</organism>
<dbReference type="EMBL" id="PFAP01000035">
    <property type="protein sequence ID" value="PIR93793.1"/>
    <property type="molecule type" value="Genomic_DNA"/>
</dbReference>
<protein>
    <submittedName>
        <fullName evidence="2">Uncharacterized protein</fullName>
    </submittedName>
</protein>
<feature type="transmembrane region" description="Helical" evidence="1">
    <location>
        <begin position="44"/>
        <end position="62"/>
    </location>
</feature>
<keyword evidence="1" id="KW-0472">Membrane</keyword>
<gene>
    <name evidence="2" type="ORF">COT97_04520</name>
</gene>
<evidence type="ECO:0000313" key="2">
    <source>
        <dbReference type="EMBL" id="PIR93793.1"/>
    </source>
</evidence>
<reference evidence="3" key="1">
    <citation type="submission" date="2017-09" db="EMBL/GenBank/DDBJ databases">
        <title>Depth-based differentiation of microbial function through sediment-hosted aquifers and enrichment of novel symbionts in the deep terrestrial subsurface.</title>
        <authorList>
            <person name="Probst A.J."/>
            <person name="Ladd B."/>
            <person name="Jarett J.K."/>
            <person name="Geller-Mcgrath D.E."/>
            <person name="Sieber C.M.K."/>
            <person name="Emerson J.B."/>
            <person name="Anantharaman K."/>
            <person name="Thomas B.C."/>
            <person name="Malmstrom R."/>
            <person name="Stieglmeier M."/>
            <person name="Klingl A."/>
            <person name="Woyke T."/>
            <person name="Ryan C.M."/>
            <person name="Banfield J.F."/>
        </authorList>
    </citation>
    <scope>NUCLEOTIDE SEQUENCE [LARGE SCALE GENOMIC DNA]</scope>
</reference>
<sequence length="89" mass="10402">MLKKLTHSWMLQWNKYISFKILNITCLITMILGLAPILPEEWRILLSLIFIGFLAINFLCVATHPSIYNVMNSDNDEKDKIHPRDEEGK</sequence>
<evidence type="ECO:0000313" key="3">
    <source>
        <dbReference type="Proteomes" id="UP000229901"/>
    </source>
</evidence>
<evidence type="ECO:0000256" key="1">
    <source>
        <dbReference type="SAM" id="Phobius"/>
    </source>
</evidence>
<feature type="transmembrane region" description="Helical" evidence="1">
    <location>
        <begin position="21"/>
        <end position="38"/>
    </location>
</feature>
<name>A0A2H0V3Y2_9BACT</name>
<dbReference type="Proteomes" id="UP000229901">
    <property type="component" value="Unassembled WGS sequence"/>
</dbReference>
<comment type="caution">
    <text evidence="2">The sequence shown here is derived from an EMBL/GenBank/DDBJ whole genome shotgun (WGS) entry which is preliminary data.</text>
</comment>
<proteinExistence type="predicted"/>
<dbReference type="AlphaFoldDB" id="A0A2H0V3Y2"/>
<accession>A0A2H0V3Y2</accession>
<keyword evidence="1" id="KW-0812">Transmembrane</keyword>
<keyword evidence="1" id="KW-1133">Transmembrane helix</keyword>